<organism evidence="5 6">
    <name type="scientific">Sulfurimonas sediminis</name>
    <dbReference type="NCBI Taxonomy" id="2590020"/>
    <lineage>
        <taxon>Bacteria</taxon>
        <taxon>Pseudomonadati</taxon>
        <taxon>Campylobacterota</taxon>
        <taxon>Epsilonproteobacteria</taxon>
        <taxon>Campylobacterales</taxon>
        <taxon>Sulfurimonadaceae</taxon>
        <taxon>Sulfurimonas</taxon>
    </lineage>
</organism>
<dbReference type="InterPro" id="IPR050492">
    <property type="entry name" value="Bact_metal-bind_prot9"/>
</dbReference>
<dbReference type="RefSeq" id="WP_193150860.1">
    <property type="nucleotide sequence ID" value="NZ_CP041235.1"/>
</dbReference>
<dbReference type="Proteomes" id="UP000593719">
    <property type="component" value="Chromosome"/>
</dbReference>
<keyword evidence="3" id="KW-0732">Signal</keyword>
<dbReference type="PANTHER" id="PTHR42953">
    <property type="entry name" value="HIGH-AFFINITY ZINC UPTAKE SYSTEM PROTEIN ZNUA-RELATED"/>
    <property type="match status" value="1"/>
</dbReference>
<name>A0A7M1B198_9BACT</name>
<dbReference type="GO" id="GO:0030001">
    <property type="term" value="P:metal ion transport"/>
    <property type="evidence" value="ECO:0007669"/>
    <property type="project" value="InterPro"/>
</dbReference>
<evidence type="ECO:0000313" key="6">
    <source>
        <dbReference type="Proteomes" id="UP000593719"/>
    </source>
</evidence>
<evidence type="ECO:0000256" key="4">
    <source>
        <dbReference type="RuleBase" id="RU003512"/>
    </source>
</evidence>
<reference evidence="5 6" key="1">
    <citation type="submission" date="2019-06" db="EMBL/GenBank/DDBJ databases">
        <title>Sulfurimonas gotlandica sp. nov., a chemoautotrophic and psychrotolerant epsilonproteobacterium isolated from a pelagic redoxcline, and an emended description of the genus Sulfurimonas.</title>
        <authorList>
            <person name="Wang S."/>
            <person name="Jiang L."/>
            <person name="Shao Z."/>
        </authorList>
    </citation>
    <scope>NUCLEOTIDE SEQUENCE [LARGE SCALE GENOMIC DNA]</scope>
    <source>
        <strain evidence="5 6">S2-6</strain>
    </source>
</reference>
<dbReference type="EMBL" id="CP041235">
    <property type="protein sequence ID" value="QOP42498.1"/>
    <property type="molecule type" value="Genomic_DNA"/>
</dbReference>
<dbReference type="InterPro" id="IPR006128">
    <property type="entry name" value="Lipoprotein_PsaA-like"/>
</dbReference>
<dbReference type="KEGG" id="ssei:FJR45_00415"/>
<dbReference type="GO" id="GO:0046872">
    <property type="term" value="F:metal ion binding"/>
    <property type="evidence" value="ECO:0007669"/>
    <property type="project" value="InterPro"/>
</dbReference>
<dbReference type="SUPFAM" id="SSF53807">
    <property type="entry name" value="Helical backbone' metal receptor"/>
    <property type="match status" value="1"/>
</dbReference>
<evidence type="ECO:0000256" key="3">
    <source>
        <dbReference type="ARBA" id="ARBA00022729"/>
    </source>
</evidence>
<proteinExistence type="inferred from homology"/>
<dbReference type="Gene3D" id="3.40.50.1980">
    <property type="entry name" value="Nitrogenase molybdenum iron protein domain"/>
    <property type="match status" value="2"/>
</dbReference>
<sequence>MKTILLTVLLTNFLFATVKIDTTYTTAGAIAQKIGGDLVHVTVLGSSKYDPHFIVPKPSLIAKLRQADLLIINGAGLELGWLPPLLRAANNAKIQNGAKGFLDLSHYVHLINVPTTVSRAFGDVHAQGNPHYTTDPYAVLPMAKAIAQKLSQIDPQHAAQYEKNLKKFTNGWQDYLQKFDANMHTCKDKKVVQYHPLFNYFLQRYNYKIYGTIEPLPGIAPSSKHTLELINIMRDNGVKKILQDVYHEKKTAKFIASKTGAKVLIIPHDLGADSSTTLQEFYNNIAKKVCQ</sequence>
<evidence type="ECO:0000256" key="1">
    <source>
        <dbReference type="ARBA" id="ARBA00011028"/>
    </source>
</evidence>
<keyword evidence="2 4" id="KW-0813">Transport</keyword>
<dbReference type="InterPro" id="IPR006127">
    <property type="entry name" value="ZnuA-like"/>
</dbReference>
<evidence type="ECO:0000313" key="5">
    <source>
        <dbReference type="EMBL" id="QOP42498.1"/>
    </source>
</evidence>
<dbReference type="PANTHER" id="PTHR42953:SF2">
    <property type="entry name" value="ADHESION PROTEIN"/>
    <property type="match status" value="1"/>
</dbReference>
<dbReference type="AlphaFoldDB" id="A0A7M1B198"/>
<comment type="similarity">
    <text evidence="1 4">Belongs to the bacterial solute-binding protein 9 family.</text>
</comment>
<keyword evidence="6" id="KW-1185">Reference proteome</keyword>
<accession>A0A7M1B198</accession>
<dbReference type="GO" id="GO:0007155">
    <property type="term" value="P:cell adhesion"/>
    <property type="evidence" value="ECO:0007669"/>
    <property type="project" value="InterPro"/>
</dbReference>
<dbReference type="PRINTS" id="PR00690">
    <property type="entry name" value="ADHESNFAMILY"/>
</dbReference>
<protein>
    <submittedName>
        <fullName evidence="5">Metal ABC transporter substrate-binding protein</fullName>
    </submittedName>
</protein>
<evidence type="ECO:0000256" key="2">
    <source>
        <dbReference type="ARBA" id="ARBA00022448"/>
    </source>
</evidence>
<gene>
    <name evidence="5" type="ORF">FJR45_00415</name>
</gene>
<dbReference type="Pfam" id="PF01297">
    <property type="entry name" value="ZnuA"/>
    <property type="match status" value="1"/>
</dbReference>